<accession>A0AAX6I4I0</accession>
<evidence type="ECO:0000313" key="1">
    <source>
        <dbReference type="EMBL" id="KAJ6848092.1"/>
    </source>
</evidence>
<protein>
    <submittedName>
        <fullName evidence="1">Uncharacterized protein</fullName>
    </submittedName>
</protein>
<keyword evidence="3" id="KW-1185">Reference proteome</keyword>
<reference evidence="1" key="1">
    <citation type="journal article" date="2023" name="GigaByte">
        <title>Genome assembly of the bearded iris, Iris pallida Lam.</title>
        <authorList>
            <person name="Bruccoleri R.E."/>
            <person name="Oakeley E.J."/>
            <person name="Faust A.M.E."/>
            <person name="Altorfer M."/>
            <person name="Dessus-Babus S."/>
            <person name="Burckhardt D."/>
            <person name="Oertli M."/>
            <person name="Naumann U."/>
            <person name="Petersen F."/>
            <person name="Wong J."/>
        </authorList>
    </citation>
    <scope>NUCLEOTIDE SEQUENCE</scope>
    <source>
        <strain evidence="1">GSM-AAB239-AS_SAM_17_03QT</strain>
    </source>
</reference>
<dbReference type="EMBL" id="JANAVB010004796">
    <property type="protein sequence ID" value="KAJ6848093.1"/>
    <property type="molecule type" value="Genomic_DNA"/>
</dbReference>
<evidence type="ECO:0000313" key="2">
    <source>
        <dbReference type="EMBL" id="KAJ6848093.1"/>
    </source>
</evidence>
<proteinExistence type="predicted"/>
<gene>
    <name evidence="1" type="ORF">M6B38_116340</name>
    <name evidence="2" type="ORF">M6B38_116345</name>
</gene>
<organism evidence="1 3">
    <name type="scientific">Iris pallida</name>
    <name type="common">Sweet iris</name>
    <dbReference type="NCBI Taxonomy" id="29817"/>
    <lineage>
        <taxon>Eukaryota</taxon>
        <taxon>Viridiplantae</taxon>
        <taxon>Streptophyta</taxon>
        <taxon>Embryophyta</taxon>
        <taxon>Tracheophyta</taxon>
        <taxon>Spermatophyta</taxon>
        <taxon>Magnoliopsida</taxon>
        <taxon>Liliopsida</taxon>
        <taxon>Asparagales</taxon>
        <taxon>Iridaceae</taxon>
        <taxon>Iridoideae</taxon>
        <taxon>Irideae</taxon>
        <taxon>Iris</taxon>
    </lineage>
</organism>
<comment type="caution">
    <text evidence="1">The sequence shown here is derived from an EMBL/GenBank/DDBJ whole genome shotgun (WGS) entry which is preliminary data.</text>
</comment>
<dbReference type="Proteomes" id="UP001140949">
    <property type="component" value="Unassembled WGS sequence"/>
</dbReference>
<evidence type="ECO:0000313" key="3">
    <source>
        <dbReference type="Proteomes" id="UP001140949"/>
    </source>
</evidence>
<dbReference type="EMBL" id="JANAVB010004796">
    <property type="protein sequence ID" value="KAJ6848092.1"/>
    <property type="molecule type" value="Genomic_DNA"/>
</dbReference>
<dbReference type="AlphaFoldDB" id="A0AAX6I4I0"/>
<sequence>MSTDRSCPICTRDRLCRCILDGVGLLTSEGEDVEFSVGQTYSIAIDFSFNLFVYFLVRILVGESKLQDWGFSLVNTF</sequence>
<name>A0AAX6I4I0_IRIPA</name>
<reference evidence="1" key="2">
    <citation type="submission" date="2023-04" db="EMBL/GenBank/DDBJ databases">
        <authorList>
            <person name="Bruccoleri R.E."/>
            <person name="Oakeley E.J."/>
            <person name="Faust A.-M."/>
            <person name="Dessus-Babus S."/>
            <person name="Altorfer M."/>
            <person name="Burckhardt D."/>
            <person name="Oertli M."/>
            <person name="Naumann U."/>
            <person name="Petersen F."/>
            <person name="Wong J."/>
        </authorList>
    </citation>
    <scope>NUCLEOTIDE SEQUENCE</scope>
    <source>
        <strain evidence="1">GSM-AAB239-AS_SAM_17_03QT</strain>
        <tissue evidence="1">Leaf</tissue>
    </source>
</reference>